<dbReference type="Proteomes" id="UP000789920">
    <property type="component" value="Unassembled WGS sequence"/>
</dbReference>
<comment type="caution">
    <text evidence="1">The sequence shown here is derived from an EMBL/GenBank/DDBJ whole genome shotgun (WGS) entry which is preliminary data.</text>
</comment>
<evidence type="ECO:0000313" key="1">
    <source>
        <dbReference type="EMBL" id="CAG8832818.1"/>
    </source>
</evidence>
<name>A0ACA9SBJ5_9GLOM</name>
<evidence type="ECO:0000313" key="2">
    <source>
        <dbReference type="Proteomes" id="UP000789920"/>
    </source>
</evidence>
<proteinExistence type="predicted"/>
<reference evidence="1" key="1">
    <citation type="submission" date="2021-06" db="EMBL/GenBank/DDBJ databases">
        <authorList>
            <person name="Kallberg Y."/>
            <person name="Tangrot J."/>
            <person name="Rosling A."/>
        </authorList>
    </citation>
    <scope>NUCLEOTIDE SEQUENCE</scope>
    <source>
        <strain evidence="1">MA461A</strain>
    </source>
</reference>
<organism evidence="1 2">
    <name type="scientific">Racocetra persica</name>
    <dbReference type="NCBI Taxonomy" id="160502"/>
    <lineage>
        <taxon>Eukaryota</taxon>
        <taxon>Fungi</taxon>
        <taxon>Fungi incertae sedis</taxon>
        <taxon>Mucoromycota</taxon>
        <taxon>Glomeromycotina</taxon>
        <taxon>Glomeromycetes</taxon>
        <taxon>Diversisporales</taxon>
        <taxon>Gigasporaceae</taxon>
        <taxon>Racocetra</taxon>
    </lineage>
</organism>
<dbReference type="EMBL" id="CAJVQC010104774">
    <property type="protein sequence ID" value="CAG8832818.1"/>
    <property type="molecule type" value="Genomic_DNA"/>
</dbReference>
<sequence>MKIINLEQLTDEELVELKQLTDHSLFECRNCGNQGTSLKCSFAKKLEELERERKIICQQKIKRTQSCRNLHIENEFEFQELVVGELLLGSPLKKSRVNGYGENKRPNISKLLKICGGKPTHCPLEDYEIRSSGSGQPEMIIEIKKKG</sequence>
<keyword evidence="2" id="KW-1185">Reference proteome</keyword>
<gene>
    <name evidence="1" type="ORF">RPERSI_LOCUS28603</name>
</gene>
<feature type="non-terminal residue" evidence="1">
    <location>
        <position position="147"/>
    </location>
</feature>
<protein>
    <submittedName>
        <fullName evidence="1">24231_t:CDS:1</fullName>
    </submittedName>
</protein>
<accession>A0ACA9SBJ5</accession>